<dbReference type="OrthoDB" id="2394465at2759"/>
<reference evidence="1" key="1">
    <citation type="submission" date="2021-06" db="EMBL/GenBank/DDBJ databases">
        <authorList>
            <person name="Kallberg Y."/>
            <person name="Tangrot J."/>
            <person name="Rosling A."/>
        </authorList>
    </citation>
    <scope>NUCLEOTIDE SEQUENCE</scope>
    <source>
        <strain evidence="1">IN212</strain>
    </source>
</reference>
<comment type="caution">
    <text evidence="1">The sequence shown here is derived from an EMBL/GenBank/DDBJ whole genome shotgun (WGS) entry which is preliminary data.</text>
</comment>
<evidence type="ECO:0000313" key="1">
    <source>
        <dbReference type="EMBL" id="CAG8787252.1"/>
    </source>
</evidence>
<feature type="non-terminal residue" evidence="1">
    <location>
        <position position="45"/>
    </location>
</feature>
<feature type="non-terminal residue" evidence="1">
    <location>
        <position position="1"/>
    </location>
</feature>
<dbReference type="Proteomes" id="UP000789396">
    <property type="component" value="Unassembled WGS sequence"/>
</dbReference>
<gene>
    <name evidence="1" type="ORF">RFULGI_LOCUS16367</name>
</gene>
<dbReference type="AlphaFoldDB" id="A0A9N9JNS5"/>
<evidence type="ECO:0000313" key="2">
    <source>
        <dbReference type="Proteomes" id="UP000789396"/>
    </source>
</evidence>
<proteinExistence type="predicted"/>
<keyword evidence="2" id="KW-1185">Reference proteome</keyword>
<dbReference type="EMBL" id="CAJVPZ010057749">
    <property type="protein sequence ID" value="CAG8787252.1"/>
    <property type="molecule type" value="Genomic_DNA"/>
</dbReference>
<protein>
    <submittedName>
        <fullName evidence="1">18018_t:CDS:1</fullName>
    </submittedName>
</protein>
<organism evidence="1 2">
    <name type="scientific">Racocetra fulgida</name>
    <dbReference type="NCBI Taxonomy" id="60492"/>
    <lineage>
        <taxon>Eukaryota</taxon>
        <taxon>Fungi</taxon>
        <taxon>Fungi incertae sedis</taxon>
        <taxon>Mucoromycota</taxon>
        <taxon>Glomeromycotina</taxon>
        <taxon>Glomeromycetes</taxon>
        <taxon>Diversisporales</taxon>
        <taxon>Gigasporaceae</taxon>
        <taxon>Racocetra</taxon>
    </lineage>
</organism>
<accession>A0A9N9JNS5</accession>
<sequence length="45" mass="5136">KLAVLHDALKIVTEMVDNGGATLKSLRKIQSHIHEEVQREQNEKQ</sequence>
<name>A0A9N9JNS5_9GLOM</name>